<dbReference type="AlphaFoldDB" id="A0A1C4BC91"/>
<dbReference type="SUPFAM" id="SSF51735">
    <property type="entry name" value="NAD(P)-binding Rossmann-fold domains"/>
    <property type="match status" value="1"/>
</dbReference>
<dbReference type="InterPro" id="IPR051606">
    <property type="entry name" value="Polyketide_Oxido-like"/>
</dbReference>
<accession>A0A1C4BC91</accession>
<dbReference type="GO" id="GO:0004074">
    <property type="term" value="F:biliverdin reductase [NAD(P)H] activity"/>
    <property type="evidence" value="ECO:0007669"/>
    <property type="project" value="TreeGrafter"/>
</dbReference>
<gene>
    <name evidence="2" type="ORF">GA0116948_10332</name>
</gene>
<evidence type="ECO:0000259" key="1">
    <source>
        <dbReference type="Pfam" id="PF13460"/>
    </source>
</evidence>
<dbReference type="GO" id="GO:0042602">
    <property type="term" value="F:riboflavin reductase (NADPH) activity"/>
    <property type="evidence" value="ECO:0007669"/>
    <property type="project" value="TreeGrafter"/>
</dbReference>
<dbReference type="STRING" id="1335309.GA0116948_10332"/>
<dbReference type="Pfam" id="PF13460">
    <property type="entry name" value="NAD_binding_10"/>
    <property type="match status" value="1"/>
</dbReference>
<evidence type="ECO:0000313" key="2">
    <source>
        <dbReference type="EMBL" id="SCC04469.1"/>
    </source>
</evidence>
<dbReference type="Proteomes" id="UP000242818">
    <property type="component" value="Unassembled WGS sequence"/>
</dbReference>
<organism evidence="2 3">
    <name type="scientific">Chitinophaga costaii</name>
    <dbReference type="NCBI Taxonomy" id="1335309"/>
    <lineage>
        <taxon>Bacteria</taxon>
        <taxon>Pseudomonadati</taxon>
        <taxon>Bacteroidota</taxon>
        <taxon>Chitinophagia</taxon>
        <taxon>Chitinophagales</taxon>
        <taxon>Chitinophagaceae</taxon>
        <taxon>Chitinophaga</taxon>
    </lineage>
</organism>
<dbReference type="InterPro" id="IPR036291">
    <property type="entry name" value="NAD(P)-bd_dom_sf"/>
</dbReference>
<reference evidence="2 3" key="1">
    <citation type="submission" date="2016-08" db="EMBL/GenBank/DDBJ databases">
        <authorList>
            <person name="Seilhamer J.J."/>
        </authorList>
    </citation>
    <scope>NUCLEOTIDE SEQUENCE [LARGE SCALE GENOMIC DNA]</scope>
    <source>
        <strain evidence="2 3">A37T2</strain>
    </source>
</reference>
<dbReference type="PANTHER" id="PTHR43355">
    <property type="entry name" value="FLAVIN REDUCTASE (NADPH)"/>
    <property type="match status" value="1"/>
</dbReference>
<feature type="domain" description="NAD(P)-binding" evidence="1">
    <location>
        <begin position="16"/>
        <end position="211"/>
    </location>
</feature>
<dbReference type="InterPro" id="IPR016040">
    <property type="entry name" value="NAD(P)-bd_dom"/>
</dbReference>
<evidence type="ECO:0000313" key="3">
    <source>
        <dbReference type="Proteomes" id="UP000242818"/>
    </source>
</evidence>
<name>A0A1C4BC91_9BACT</name>
<sequence>MKVEEKLPCLHIVVLGAGGGIGRACVTTALAAGHRVTAILRTLSKLEIIHPNLQIVKGDVSDPGSFSAYLEGKDAVISAIGVNGGFGKDKPTTLYSEGNRNVLNEMVKTGVDRAFFISASALEVSPVVPFFIRLLIKYVVQKLLKHMYEDLRRMEAIIKKSDINWTIIRPPQLTDKPATTKYRVAINAFLKNGLKLSRQDLAHFMIHHITHQKTYRSTVEIAY</sequence>
<dbReference type="PANTHER" id="PTHR43355:SF2">
    <property type="entry name" value="FLAVIN REDUCTASE (NADPH)"/>
    <property type="match status" value="1"/>
</dbReference>
<dbReference type="EMBL" id="FMAR01000003">
    <property type="protein sequence ID" value="SCC04469.1"/>
    <property type="molecule type" value="Genomic_DNA"/>
</dbReference>
<protein>
    <submittedName>
        <fullName evidence="2">Putative NADH-flavin reductase</fullName>
    </submittedName>
</protein>
<keyword evidence="3" id="KW-1185">Reference proteome</keyword>
<dbReference type="OrthoDB" id="9785372at2"/>
<proteinExistence type="predicted"/>
<dbReference type="Gene3D" id="3.40.50.720">
    <property type="entry name" value="NAD(P)-binding Rossmann-like Domain"/>
    <property type="match status" value="1"/>
</dbReference>
<dbReference type="RefSeq" id="WP_089709657.1">
    <property type="nucleotide sequence ID" value="NZ_FMAR01000003.1"/>
</dbReference>